<dbReference type="AlphaFoldDB" id="A0A656ZCW5"/>
<feature type="non-terminal residue" evidence="1">
    <location>
        <position position="98"/>
    </location>
</feature>
<keyword evidence="2" id="KW-1185">Reference proteome</keyword>
<sequence length="98" mass="11129">MDDRDHHLLAITRTFQLLGTPCMGIRYDPAEELKQDHFKGVRCLFMDLHLVDGQASTDQRRHYGLIASILEDNISRNGGPFILYKGFPAKVKDEIAEG</sequence>
<name>A0A656ZCW5_9PROT</name>
<accession>A0A656ZCW5</accession>
<evidence type="ECO:0000313" key="1">
    <source>
        <dbReference type="EMBL" id="KYC29509.1"/>
    </source>
</evidence>
<comment type="caution">
    <text evidence="1">The sequence shown here is derived from an EMBL/GenBank/DDBJ whole genome shotgun (WGS) entry which is preliminary data.</text>
</comment>
<protein>
    <submittedName>
        <fullName evidence="1">Uncharacterized protein</fullName>
    </submittedName>
</protein>
<gene>
    <name evidence="1" type="ORF">ACY05_03175</name>
</gene>
<dbReference type="Proteomes" id="UP000243416">
    <property type="component" value="Unassembled WGS sequence"/>
</dbReference>
<proteinExistence type="predicted"/>
<reference evidence="1 2" key="1">
    <citation type="journal article" date="2016" name="ISME J.">
        <title>Integrated multi-omics analyses reveal the biochemical mechanisms and phylogenetic relevance of anaerobic androgen biodegradation in the environment.</title>
        <authorList>
            <person name="Yang F.C."/>
            <person name="Chen Y.L."/>
            <person name="Tang S.L."/>
            <person name="Yu C.P."/>
            <person name="Wang P.H."/>
            <person name="Ismail W."/>
            <person name="Wang C.H."/>
            <person name="Ding J.Y."/>
            <person name="Yang C.Y."/>
            <person name="Yang C.Y."/>
            <person name="Chiang Y.R."/>
        </authorList>
    </citation>
    <scope>NUCLEOTIDE SEQUENCE [LARGE SCALE GENOMIC DNA]</scope>
    <source>
        <strain evidence="1 2">DSM 13999</strain>
    </source>
</reference>
<evidence type="ECO:0000313" key="2">
    <source>
        <dbReference type="Proteomes" id="UP000243416"/>
    </source>
</evidence>
<organism evidence="1 2">
    <name type="scientific">Sterolibacterium denitrificans</name>
    <dbReference type="NCBI Taxonomy" id="157592"/>
    <lineage>
        <taxon>Bacteria</taxon>
        <taxon>Pseudomonadati</taxon>
        <taxon>Pseudomonadota</taxon>
        <taxon>Betaproteobacteria</taxon>
        <taxon>Nitrosomonadales</taxon>
        <taxon>Sterolibacteriaceae</taxon>
        <taxon>Sterolibacterium</taxon>
    </lineage>
</organism>
<dbReference type="EMBL" id="LFZK01000001">
    <property type="protein sequence ID" value="KYC29509.1"/>
    <property type="molecule type" value="Genomic_DNA"/>
</dbReference>